<evidence type="ECO:0000313" key="2">
    <source>
        <dbReference type="EMBL" id="BDZ47063.1"/>
    </source>
</evidence>
<feature type="compositionally biased region" description="Low complexity" evidence="1">
    <location>
        <begin position="32"/>
        <end position="70"/>
    </location>
</feature>
<evidence type="ECO:0000256" key="1">
    <source>
        <dbReference type="SAM" id="MobiDB-lite"/>
    </source>
</evidence>
<dbReference type="EMBL" id="AP027731">
    <property type="protein sequence ID" value="BDZ47063.1"/>
    <property type="molecule type" value="Genomic_DNA"/>
</dbReference>
<dbReference type="Proteomes" id="UP001321498">
    <property type="component" value="Chromosome"/>
</dbReference>
<reference evidence="3" key="1">
    <citation type="journal article" date="2019" name="Int. J. Syst. Evol. Microbiol.">
        <title>The Global Catalogue of Microorganisms (GCM) 10K type strain sequencing project: providing services to taxonomists for standard genome sequencing and annotation.</title>
        <authorList>
            <consortium name="The Broad Institute Genomics Platform"/>
            <consortium name="The Broad Institute Genome Sequencing Center for Infectious Disease"/>
            <person name="Wu L."/>
            <person name="Ma J."/>
        </authorList>
    </citation>
    <scope>NUCLEOTIDE SEQUENCE [LARGE SCALE GENOMIC DNA]</scope>
    <source>
        <strain evidence="3">NBRC 108725</strain>
    </source>
</reference>
<dbReference type="SUPFAM" id="SSF53098">
    <property type="entry name" value="Ribonuclease H-like"/>
    <property type="match status" value="1"/>
</dbReference>
<accession>A0ABM8GFC9</accession>
<proteinExistence type="predicted"/>
<dbReference type="InterPro" id="IPR036397">
    <property type="entry name" value="RNaseH_sf"/>
</dbReference>
<organism evidence="2 3">
    <name type="scientific">Naasia aerilata</name>
    <dbReference type="NCBI Taxonomy" id="1162966"/>
    <lineage>
        <taxon>Bacteria</taxon>
        <taxon>Bacillati</taxon>
        <taxon>Actinomycetota</taxon>
        <taxon>Actinomycetes</taxon>
        <taxon>Micrococcales</taxon>
        <taxon>Microbacteriaceae</taxon>
        <taxon>Naasia</taxon>
    </lineage>
</organism>
<evidence type="ECO:0008006" key="4">
    <source>
        <dbReference type="Google" id="ProtNLM"/>
    </source>
</evidence>
<sequence length="260" mass="27013">MTSIDPRRLRDASLPEFPLFELEDAESAPAESVGTSSAGAAIGSAATGPRASSRPGRRAQPAAAAVSEPAAPAFDSAPSMVFDGAPDAPPPLMDVEVAQIVVEAEEALQGAALLPEWVGAVGVFDLETTGIDTDTARIVSASVAVLDDCGVVVERKDWLVDPGVEIPAGAAAVHGISTERARRYGRNSAEVVAEILAAIRSIERRALPSSSTTRRTTSRCWLARRSATAWSRSTDAVTSSTRSSSTRRSTGTARASGRSK</sequence>
<evidence type="ECO:0000313" key="3">
    <source>
        <dbReference type="Proteomes" id="UP001321498"/>
    </source>
</evidence>
<keyword evidence="3" id="KW-1185">Reference proteome</keyword>
<gene>
    <name evidence="2" type="ORF">GCM10025866_29720</name>
</gene>
<feature type="region of interest" description="Disordered" evidence="1">
    <location>
        <begin position="230"/>
        <end position="260"/>
    </location>
</feature>
<name>A0ABM8GFC9_9MICO</name>
<feature type="compositionally biased region" description="Low complexity" evidence="1">
    <location>
        <begin position="231"/>
        <end position="260"/>
    </location>
</feature>
<dbReference type="CDD" id="cd06127">
    <property type="entry name" value="DEDDh"/>
    <property type="match status" value="1"/>
</dbReference>
<dbReference type="InterPro" id="IPR012337">
    <property type="entry name" value="RNaseH-like_sf"/>
</dbReference>
<feature type="region of interest" description="Disordered" evidence="1">
    <location>
        <begin position="20"/>
        <end position="70"/>
    </location>
</feature>
<protein>
    <recommendedName>
        <fullName evidence="4">Exonuclease domain-containing protein</fullName>
    </recommendedName>
</protein>
<dbReference type="RefSeq" id="WP_434017211.1">
    <property type="nucleotide sequence ID" value="NZ_AP027731.1"/>
</dbReference>
<dbReference type="Gene3D" id="3.30.420.10">
    <property type="entry name" value="Ribonuclease H-like superfamily/Ribonuclease H"/>
    <property type="match status" value="1"/>
</dbReference>